<feature type="repeat" description="ANK" evidence="3">
    <location>
        <begin position="437"/>
        <end position="469"/>
    </location>
</feature>
<dbReference type="SUPFAM" id="SSF48403">
    <property type="entry name" value="Ankyrin repeat"/>
    <property type="match status" value="1"/>
</dbReference>
<evidence type="ECO:0000256" key="1">
    <source>
        <dbReference type="ARBA" id="ARBA00022737"/>
    </source>
</evidence>
<name>A0AAD4CN38_ASPNN</name>
<comment type="caution">
    <text evidence="5">The sequence shown here is derived from an EMBL/GenBank/DDBJ whole genome shotgun (WGS) entry which is preliminary data.</text>
</comment>
<feature type="repeat" description="ANK" evidence="3">
    <location>
        <begin position="374"/>
        <end position="403"/>
    </location>
</feature>
<dbReference type="PRINTS" id="PR01415">
    <property type="entry name" value="ANKYRIN"/>
</dbReference>
<dbReference type="InterPro" id="IPR054471">
    <property type="entry name" value="GPIID_WHD"/>
</dbReference>
<keyword evidence="6" id="KW-1185">Reference proteome</keyword>
<reference evidence="5" key="2">
    <citation type="submission" date="2020-02" db="EMBL/GenBank/DDBJ databases">
        <authorList>
            <person name="Gilchrist C.L.M."/>
            <person name="Chooi Y.-H."/>
        </authorList>
    </citation>
    <scope>NUCLEOTIDE SEQUENCE</scope>
    <source>
        <strain evidence="5">MST-FP2251</strain>
    </source>
</reference>
<feature type="domain" description="GPI inositol-deacylase winged helix" evidence="4">
    <location>
        <begin position="58"/>
        <end position="136"/>
    </location>
</feature>
<feature type="repeat" description="ANK" evidence="3">
    <location>
        <begin position="341"/>
        <end position="370"/>
    </location>
</feature>
<feature type="repeat" description="ANK" evidence="3">
    <location>
        <begin position="272"/>
        <end position="304"/>
    </location>
</feature>
<dbReference type="InterPro" id="IPR036770">
    <property type="entry name" value="Ankyrin_rpt-contain_sf"/>
</dbReference>
<dbReference type="InterPro" id="IPR002110">
    <property type="entry name" value="Ankyrin_rpt"/>
</dbReference>
<dbReference type="AlphaFoldDB" id="A0AAD4CN38"/>
<evidence type="ECO:0000313" key="5">
    <source>
        <dbReference type="EMBL" id="KAF9888602.1"/>
    </source>
</evidence>
<dbReference type="Proteomes" id="UP001194746">
    <property type="component" value="Unassembled WGS sequence"/>
</dbReference>
<feature type="repeat" description="ANK" evidence="3">
    <location>
        <begin position="507"/>
        <end position="533"/>
    </location>
</feature>
<accession>A0AAD4CN38</accession>
<reference evidence="5" key="1">
    <citation type="journal article" date="2019" name="Beilstein J. Org. Chem.">
        <title>Nanangenines: drimane sesquiterpenoids as the dominant metabolite cohort of a novel Australian fungus, Aspergillus nanangensis.</title>
        <authorList>
            <person name="Lacey H.J."/>
            <person name="Gilchrist C.L.M."/>
            <person name="Crombie A."/>
            <person name="Kalaitzis J.A."/>
            <person name="Vuong D."/>
            <person name="Rutledge P.J."/>
            <person name="Turner P."/>
            <person name="Pitt J.I."/>
            <person name="Lacey E."/>
            <person name="Chooi Y.H."/>
            <person name="Piggott A.M."/>
        </authorList>
    </citation>
    <scope>NUCLEOTIDE SEQUENCE</scope>
    <source>
        <strain evidence="5">MST-FP2251</strain>
    </source>
</reference>
<dbReference type="EMBL" id="VCAU01000045">
    <property type="protein sequence ID" value="KAF9888602.1"/>
    <property type="molecule type" value="Genomic_DNA"/>
</dbReference>
<evidence type="ECO:0000256" key="2">
    <source>
        <dbReference type="ARBA" id="ARBA00023043"/>
    </source>
</evidence>
<evidence type="ECO:0000256" key="3">
    <source>
        <dbReference type="PROSITE-ProRule" id="PRU00023"/>
    </source>
</evidence>
<dbReference type="SMART" id="SM00248">
    <property type="entry name" value="ANK"/>
    <property type="match status" value="9"/>
</dbReference>
<dbReference type="Pfam" id="PF12796">
    <property type="entry name" value="Ank_2"/>
    <property type="match status" value="2"/>
</dbReference>
<dbReference type="PROSITE" id="PS50088">
    <property type="entry name" value="ANK_REPEAT"/>
    <property type="match status" value="5"/>
</dbReference>
<organism evidence="5 6">
    <name type="scientific">Aspergillus nanangensis</name>
    <dbReference type="NCBI Taxonomy" id="2582783"/>
    <lineage>
        <taxon>Eukaryota</taxon>
        <taxon>Fungi</taxon>
        <taxon>Dikarya</taxon>
        <taxon>Ascomycota</taxon>
        <taxon>Pezizomycotina</taxon>
        <taxon>Eurotiomycetes</taxon>
        <taxon>Eurotiomycetidae</taxon>
        <taxon>Eurotiales</taxon>
        <taxon>Aspergillaceae</taxon>
        <taxon>Aspergillus</taxon>
        <taxon>Aspergillus subgen. Circumdati</taxon>
    </lineage>
</organism>
<dbReference type="Pfam" id="PF13637">
    <property type="entry name" value="Ank_4"/>
    <property type="match status" value="1"/>
</dbReference>
<dbReference type="GO" id="GO:0005737">
    <property type="term" value="C:cytoplasm"/>
    <property type="evidence" value="ECO:0007669"/>
    <property type="project" value="TreeGrafter"/>
</dbReference>
<dbReference type="Pfam" id="PF22939">
    <property type="entry name" value="WHD_GPIID"/>
    <property type="match status" value="1"/>
</dbReference>
<protein>
    <recommendedName>
        <fullName evidence="4">GPI inositol-deacylase winged helix domain-containing protein</fullName>
    </recommendedName>
</protein>
<proteinExistence type="predicted"/>
<sequence length="533" mass="58576">MQNRTYLWLDLAIENIKKVLRTDLRLEEKLVELIPDSVNAAYEKILAKIPDDNIPHVQKTLQIIVGARRPLTIAEMAMALGVATKPRLRKAEQACLPLEGLGERIRELCGHFVFINNSKIYLIHQTAKEFLTRKSTAEGSNYAFNFEMAAAERQMAQICIWYLTMDDLGSGPTRNTSKIQSFLSYSAEHWPDHVRQSSLGFDPDVESLLYSLYDTTNTRFELWHPVFWDAVMQYRPMPKWNSLHLAAFNGHNEMLQKELVGSEARVDELDTTGASALMWASENGHHEAVKMLLKAGADVNLPGGYYGNALQAASYSGHLKVIHTLLDNQAHVNVEGGYFGTALQAAAYKGNDEAVRALLDGSADVEAQGGLFASALQAASYNGRVEVVRVLLENGADIHAQESVYGNVLQAASYNGQYDMVQMLLDRDADINAQCGRYGNALQAACYKGQERVVELLMNRGADANAQGGHFGKALEAAAYSGSEKVLEVLLAHNVDIHDQGGRFGGALQAASYSGEVKMVQILLDKGAKVNGP</sequence>
<keyword evidence="1" id="KW-0677">Repeat</keyword>
<gene>
    <name evidence="5" type="ORF">FE257_008534</name>
</gene>
<evidence type="ECO:0000313" key="6">
    <source>
        <dbReference type="Proteomes" id="UP001194746"/>
    </source>
</evidence>
<dbReference type="PANTHER" id="PTHR24198">
    <property type="entry name" value="ANKYRIN REPEAT AND PROTEIN KINASE DOMAIN-CONTAINING PROTEIN"/>
    <property type="match status" value="1"/>
</dbReference>
<dbReference type="PANTHER" id="PTHR24198:SF165">
    <property type="entry name" value="ANKYRIN REPEAT-CONTAINING PROTEIN-RELATED"/>
    <property type="match status" value="1"/>
</dbReference>
<dbReference type="Gene3D" id="1.25.40.20">
    <property type="entry name" value="Ankyrin repeat-containing domain"/>
    <property type="match status" value="2"/>
</dbReference>
<dbReference type="PROSITE" id="PS50297">
    <property type="entry name" value="ANK_REP_REGION"/>
    <property type="match status" value="3"/>
</dbReference>
<keyword evidence="2 3" id="KW-0040">ANK repeat</keyword>
<evidence type="ECO:0000259" key="4">
    <source>
        <dbReference type="Pfam" id="PF22939"/>
    </source>
</evidence>